<sequence>MLPPLHAKSLSIVSFISIFSLTWSPTISNAGTVVRFDTVEGAFDLELFDDQVPVTVNNFLGYVNTQRYDGSVVHRNSDTSDPVLRDFVIQGGGFFLNDPTPPSDTISFANVVTDPPIDDEPGGGVTGPSNVRGTIAMAKSGTDTVTSQWFINQGDNSILDSPTRPDGGFSAFGQVLGDGMTVVDAIGDLPLPSDFGFGIGAPFNDLPLRNFSGDSIDDIREIHTVVVERIFVFADFNHDNSVNSADLAILNNNFGNSNADFEDGDADNDGTITGKDFLIWQRAFGEPPTSASATTSAIPEPTSVALAACGLAALCSRMLVRARQA</sequence>
<dbReference type="AlphaFoldDB" id="A0A517MZX3"/>
<keyword evidence="3 5" id="KW-0413">Isomerase</keyword>
<keyword evidence="2" id="KW-0697">Rotamase</keyword>
<dbReference type="OrthoDB" id="270889at2"/>
<dbReference type="Pfam" id="PF00160">
    <property type="entry name" value="Pro_isomerase"/>
    <property type="match status" value="1"/>
</dbReference>
<dbReference type="SUPFAM" id="SSF63446">
    <property type="entry name" value="Type I dockerin domain"/>
    <property type="match status" value="1"/>
</dbReference>
<dbReference type="KEGG" id="amob:HG15A2_37680"/>
<keyword evidence="6" id="KW-1185">Reference proteome</keyword>
<reference evidence="5 6" key="1">
    <citation type="submission" date="2019-02" db="EMBL/GenBank/DDBJ databases">
        <title>Deep-cultivation of Planctomycetes and their phenomic and genomic characterization uncovers novel biology.</title>
        <authorList>
            <person name="Wiegand S."/>
            <person name="Jogler M."/>
            <person name="Boedeker C."/>
            <person name="Pinto D."/>
            <person name="Vollmers J."/>
            <person name="Rivas-Marin E."/>
            <person name="Kohn T."/>
            <person name="Peeters S.H."/>
            <person name="Heuer A."/>
            <person name="Rast P."/>
            <person name="Oberbeckmann S."/>
            <person name="Bunk B."/>
            <person name="Jeske O."/>
            <person name="Meyerdierks A."/>
            <person name="Storesund J.E."/>
            <person name="Kallscheuer N."/>
            <person name="Luecker S."/>
            <person name="Lage O.M."/>
            <person name="Pohl T."/>
            <person name="Merkel B.J."/>
            <person name="Hornburger P."/>
            <person name="Mueller R.-W."/>
            <person name="Bruemmer F."/>
            <person name="Labrenz M."/>
            <person name="Spormann A.M."/>
            <person name="Op den Camp H."/>
            <person name="Overmann J."/>
            <person name="Amann R."/>
            <person name="Jetten M.S.M."/>
            <person name="Mascher T."/>
            <person name="Medema M.H."/>
            <person name="Devos D.P."/>
            <person name="Kaster A.-K."/>
            <person name="Ovreas L."/>
            <person name="Rohde M."/>
            <person name="Galperin M.Y."/>
            <person name="Jogler C."/>
        </authorList>
    </citation>
    <scope>NUCLEOTIDE SEQUENCE [LARGE SCALE GENOMIC DNA]</scope>
    <source>
        <strain evidence="5 6">HG15A2</strain>
    </source>
</reference>
<evidence type="ECO:0000313" key="6">
    <source>
        <dbReference type="Proteomes" id="UP000319852"/>
    </source>
</evidence>
<organism evidence="5 6">
    <name type="scientific">Adhaeretor mobilis</name>
    <dbReference type="NCBI Taxonomy" id="1930276"/>
    <lineage>
        <taxon>Bacteria</taxon>
        <taxon>Pseudomonadati</taxon>
        <taxon>Planctomycetota</taxon>
        <taxon>Planctomycetia</taxon>
        <taxon>Pirellulales</taxon>
        <taxon>Lacipirellulaceae</taxon>
        <taxon>Adhaeretor</taxon>
    </lineage>
</organism>
<dbReference type="InterPro" id="IPR002130">
    <property type="entry name" value="Cyclophilin-type_PPIase_dom"/>
</dbReference>
<protein>
    <recommendedName>
        <fullName evidence="1">peptidylprolyl isomerase</fullName>
        <ecNumber evidence="1">5.2.1.8</ecNumber>
    </recommendedName>
</protein>
<proteinExistence type="predicted"/>
<dbReference type="EMBL" id="CP036263">
    <property type="protein sequence ID" value="QDT00430.1"/>
    <property type="molecule type" value="Genomic_DNA"/>
</dbReference>
<dbReference type="PROSITE" id="PS50072">
    <property type="entry name" value="CSA_PPIASE_2"/>
    <property type="match status" value="1"/>
</dbReference>
<dbReference type="PROSITE" id="PS00018">
    <property type="entry name" value="EF_HAND_1"/>
    <property type="match status" value="2"/>
</dbReference>
<dbReference type="InterPro" id="IPR018247">
    <property type="entry name" value="EF_Hand_1_Ca_BS"/>
</dbReference>
<evidence type="ECO:0000259" key="4">
    <source>
        <dbReference type="PROSITE" id="PS50072"/>
    </source>
</evidence>
<dbReference type="InterPro" id="IPR002105">
    <property type="entry name" value="Dockerin_1_rpt"/>
</dbReference>
<dbReference type="GO" id="GO:0004553">
    <property type="term" value="F:hydrolase activity, hydrolyzing O-glycosyl compounds"/>
    <property type="evidence" value="ECO:0007669"/>
    <property type="project" value="InterPro"/>
</dbReference>
<dbReference type="Gene3D" id="1.10.1330.10">
    <property type="entry name" value="Dockerin domain"/>
    <property type="match status" value="1"/>
</dbReference>
<evidence type="ECO:0000256" key="3">
    <source>
        <dbReference type="ARBA" id="ARBA00023235"/>
    </source>
</evidence>
<dbReference type="InterPro" id="IPR029000">
    <property type="entry name" value="Cyclophilin-like_dom_sf"/>
</dbReference>
<dbReference type="PANTHER" id="PTHR43246">
    <property type="entry name" value="PEPTIDYL-PROLYL CIS-TRANS ISOMERASE CYP38, CHLOROPLASTIC"/>
    <property type="match status" value="1"/>
</dbReference>
<dbReference type="InterPro" id="IPR044665">
    <property type="entry name" value="E_coli_cyclophilin_A-like"/>
</dbReference>
<dbReference type="Pfam" id="PF00404">
    <property type="entry name" value="Dockerin_1"/>
    <property type="match status" value="1"/>
</dbReference>
<dbReference type="EC" id="5.2.1.8" evidence="1"/>
<dbReference type="Gene3D" id="2.40.100.10">
    <property type="entry name" value="Cyclophilin-like"/>
    <property type="match status" value="1"/>
</dbReference>
<feature type="domain" description="PPIase cyclophilin-type" evidence="4">
    <location>
        <begin position="41"/>
        <end position="213"/>
    </location>
</feature>
<evidence type="ECO:0000256" key="1">
    <source>
        <dbReference type="ARBA" id="ARBA00013194"/>
    </source>
</evidence>
<gene>
    <name evidence="5" type="primary">ppiA_2</name>
    <name evidence="5" type="ORF">HG15A2_37680</name>
</gene>
<evidence type="ECO:0000313" key="5">
    <source>
        <dbReference type="EMBL" id="QDT00430.1"/>
    </source>
</evidence>
<dbReference type="GO" id="GO:0000272">
    <property type="term" value="P:polysaccharide catabolic process"/>
    <property type="evidence" value="ECO:0007669"/>
    <property type="project" value="InterPro"/>
</dbReference>
<dbReference type="GO" id="GO:0003755">
    <property type="term" value="F:peptidyl-prolyl cis-trans isomerase activity"/>
    <property type="evidence" value="ECO:0007669"/>
    <property type="project" value="UniProtKB-KW"/>
</dbReference>
<dbReference type="Proteomes" id="UP000319852">
    <property type="component" value="Chromosome"/>
</dbReference>
<dbReference type="InterPro" id="IPR036439">
    <property type="entry name" value="Dockerin_dom_sf"/>
</dbReference>
<accession>A0A517MZX3</accession>
<dbReference type="PRINTS" id="PR00153">
    <property type="entry name" value="CSAPPISMRASE"/>
</dbReference>
<evidence type="ECO:0000256" key="2">
    <source>
        <dbReference type="ARBA" id="ARBA00023110"/>
    </source>
</evidence>
<name>A0A517MZX3_9BACT</name>
<dbReference type="SUPFAM" id="SSF50891">
    <property type="entry name" value="Cyclophilin-like"/>
    <property type="match status" value="1"/>
</dbReference>